<keyword evidence="2" id="KW-1185">Reference proteome</keyword>
<reference evidence="1 2" key="1">
    <citation type="submission" date="2023-05" db="EMBL/GenBank/DDBJ databases">
        <title>[ruminococcus] sp. nov., isolated from a pig farm feces dump.</title>
        <authorList>
            <person name="Chang Y.-H."/>
        </authorList>
    </citation>
    <scope>NUCLEOTIDE SEQUENCE [LARGE SCALE GENOMIC DNA]</scope>
    <source>
        <strain evidence="1 2">YH-rum2234</strain>
    </source>
</reference>
<dbReference type="Proteomes" id="UP001300383">
    <property type="component" value="Unassembled WGS sequence"/>
</dbReference>
<sequence length="87" mass="10296">MNYPPDYGSCILVSYFKELTDEQLAFEYYHLQCCYKAWDDFPSDIHTPFLIEYLDCLEDFIAQEICNRFVNCCFGMDCVNYPIGLDD</sequence>
<evidence type="ECO:0000313" key="1">
    <source>
        <dbReference type="EMBL" id="MDI9243170.1"/>
    </source>
</evidence>
<name>A0AAP4BBZ6_9FIRM</name>
<gene>
    <name evidence="1" type="ORF">QJ036_11945</name>
</gene>
<accession>A0AAP4BBZ6</accession>
<comment type="caution">
    <text evidence="1">The sequence shown here is derived from an EMBL/GenBank/DDBJ whole genome shotgun (WGS) entry which is preliminary data.</text>
</comment>
<proteinExistence type="predicted"/>
<protein>
    <submittedName>
        <fullName evidence="1">Uncharacterized protein</fullName>
    </submittedName>
</protein>
<dbReference type="RefSeq" id="WP_283231598.1">
    <property type="nucleotide sequence ID" value="NZ_JASGBQ010000026.1"/>
</dbReference>
<organism evidence="1 2">
    <name type="scientific">Fusibacillus kribbianus</name>
    <dbReference type="NCBI Taxonomy" id="3044208"/>
    <lineage>
        <taxon>Bacteria</taxon>
        <taxon>Bacillati</taxon>
        <taxon>Bacillota</taxon>
        <taxon>Clostridia</taxon>
        <taxon>Lachnospirales</taxon>
        <taxon>Lachnospiraceae</taxon>
        <taxon>Fusibacillus</taxon>
    </lineage>
</organism>
<dbReference type="AlphaFoldDB" id="A0AAP4BBZ6"/>
<dbReference type="EMBL" id="JASGBQ010000026">
    <property type="protein sequence ID" value="MDI9243170.1"/>
    <property type="molecule type" value="Genomic_DNA"/>
</dbReference>
<evidence type="ECO:0000313" key="2">
    <source>
        <dbReference type="Proteomes" id="UP001300383"/>
    </source>
</evidence>